<dbReference type="Proteomes" id="UP000006804">
    <property type="component" value="Chromosome"/>
</dbReference>
<keyword evidence="7 10" id="KW-0949">S-adenosyl-L-methionine</keyword>
<reference evidence="13 14" key="1">
    <citation type="submission" date="2010-11" db="EMBL/GenBank/DDBJ databases">
        <title>The complete genome of Thermotoga thermarum DSM 5069.</title>
        <authorList>
            <consortium name="US DOE Joint Genome Institute (JGI-PGF)"/>
            <person name="Lucas S."/>
            <person name="Copeland A."/>
            <person name="Lapidus A."/>
            <person name="Bruce D."/>
            <person name="Goodwin L."/>
            <person name="Pitluck S."/>
            <person name="Kyrpides N."/>
            <person name="Mavromatis K."/>
            <person name="Ivanova N."/>
            <person name="Zeytun A."/>
            <person name="Brettin T."/>
            <person name="Detter J.C."/>
            <person name="Tapia R."/>
            <person name="Han C."/>
            <person name="Land M."/>
            <person name="Hauser L."/>
            <person name="Markowitz V."/>
            <person name="Cheng J.-F."/>
            <person name="Hugenholtz P."/>
            <person name="Woyke T."/>
            <person name="Wu D."/>
            <person name="Spring S."/>
            <person name="Schroeder M."/>
            <person name="Brambilla E."/>
            <person name="Klenk H.-P."/>
            <person name="Eisen J.A."/>
        </authorList>
    </citation>
    <scope>NUCLEOTIDE SEQUENCE [LARGE SCALE GENOMIC DNA]</scope>
    <source>
        <strain evidence="13 14">DSM 5069</strain>
    </source>
</reference>
<keyword evidence="4 10" id="KW-0698">rRNA processing</keyword>
<dbReference type="InterPro" id="IPR006700">
    <property type="entry name" value="RsmE"/>
</dbReference>
<organism evidence="13 14">
    <name type="scientific">Pseudothermotoga thermarum DSM 5069</name>
    <dbReference type="NCBI Taxonomy" id="688269"/>
    <lineage>
        <taxon>Bacteria</taxon>
        <taxon>Thermotogati</taxon>
        <taxon>Thermotogota</taxon>
        <taxon>Thermotogae</taxon>
        <taxon>Thermotogales</taxon>
        <taxon>Thermotogaceae</taxon>
        <taxon>Pseudothermotoga</taxon>
    </lineage>
</organism>
<dbReference type="PATRIC" id="fig|688269.3.peg.1768"/>
<dbReference type="CDD" id="cd18084">
    <property type="entry name" value="RsmE-like"/>
    <property type="match status" value="1"/>
</dbReference>
<evidence type="ECO:0000256" key="9">
    <source>
        <dbReference type="ARBA" id="ARBA00047944"/>
    </source>
</evidence>
<dbReference type="eggNOG" id="COG1385">
    <property type="taxonomic scope" value="Bacteria"/>
</dbReference>
<dbReference type="InterPro" id="IPR029028">
    <property type="entry name" value="Alpha/beta_knot_MTases"/>
</dbReference>
<sequence>MPHLFYGELAGEYVLLDERETHHLKVVRHKVGDVVKITDGKGNLYICKLVEIGKNRSTALIEQSNLIERPQENPITLYVACENWDRLRWLVEKSVEIGVDEIVVYKSKRSRSFVEKKEKIELVVREAAKQCERFLFPRLSVYGHIDFEKLKGKVVILHKEGEQASLEDFLAPVTIVVGPEGDFEKQELEKLSQKGKLLSLGKKILRFETAAILSLCLAGFTNGRI</sequence>
<dbReference type="NCBIfam" id="NF008704">
    <property type="entry name" value="PRK11713.6-3"/>
    <property type="match status" value="1"/>
</dbReference>
<evidence type="ECO:0000256" key="7">
    <source>
        <dbReference type="ARBA" id="ARBA00022691"/>
    </source>
</evidence>
<dbReference type="InterPro" id="IPR029026">
    <property type="entry name" value="tRNA_m1G_MTases_N"/>
</dbReference>
<dbReference type="EMBL" id="CP002351">
    <property type="protein sequence ID" value="AEH51762.1"/>
    <property type="molecule type" value="Genomic_DNA"/>
</dbReference>
<dbReference type="AlphaFoldDB" id="F7YVU0"/>
<dbReference type="Gene3D" id="2.40.240.20">
    <property type="entry name" value="Hypothetical PUA domain-like, domain 1"/>
    <property type="match status" value="1"/>
</dbReference>
<dbReference type="SUPFAM" id="SSF88697">
    <property type="entry name" value="PUA domain-like"/>
    <property type="match status" value="1"/>
</dbReference>
<keyword evidence="14" id="KW-1185">Reference proteome</keyword>
<evidence type="ECO:0000313" key="14">
    <source>
        <dbReference type="Proteomes" id="UP000006804"/>
    </source>
</evidence>
<evidence type="ECO:0000256" key="2">
    <source>
        <dbReference type="ARBA" id="ARBA00005528"/>
    </source>
</evidence>
<name>F7YVU0_9THEM</name>
<dbReference type="InterPro" id="IPR046886">
    <property type="entry name" value="RsmE_MTase_dom"/>
</dbReference>
<evidence type="ECO:0000256" key="8">
    <source>
        <dbReference type="ARBA" id="ARBA00025699"/>
    </source>
</evidence>
<dbReference type="GO" id="GO:0070475">
    <property type="term" value="P:rRNA base methylation"/>
    <property type="evidence" value="ECO:0007669"/>
    <property type="project" value="TreeGrafter"/>
</dbReference>
<accession>F7YVU0</accession>
<dbReference type="KEGG" id="tta:Theth_1717"/>
<gene>
    <name evidence="13" type="ORF">Theth_1717</name>
</gene>
<evidence type="ECO:0000256" key="4">
    <source>
        <dbReference type="ARBA" id="ARBA00022552"/>
    </source>
</evidence>
<proteinExistence type="inferred from homology"/>
<evidence type="ECO:0000256" key="6">
    <source>
        <dbReference type="ARBA" id="ARBA00022679"/>
    </source>
</evidence>
<evidence type="ECO:0000259" key="12">
    <source>
        <dbReference type="Pfam" id="PF20260"/>
    </source>
</evidence>
<evidence type="ECO:0000313" key="13">
    <source>
        <dbReference type="EMBL" id="AEH51762.1"/>
    </source>
</evidence>
<dbReference type="STRING" id="688269.Theth_1717"/>
<dbReference type="HOGENOM" id="CLU_067442_4_1_0"/>
<comment type="catalytic activity">
    <reaction evidence="9 10">
        <text>uridine(1498) in 16S rRNA + S-adenosyl-L-methionine = N(3)-methyluridine(1498) in 16S rRNA + S-adenosyl-L-homocysteine + H(+)</text>
        <dbReference type="Rhea" id="RHEA:42920"/>
        <dbReference type="Rhea" id="RHEA-COMP:10283"/>
        <dbReference type="Rhea" id="RHEA-COMP:10284"/>
        <dbReference type="ChEBI" id="CHEBI:15378"/>
        <dbReference type="ChEBI" id="CHEBI:57856"/>
        <dbReference type="ChEBI" id="CHEBI:59789"/>
        <dbReference type="ChEBI" id="CHEBI:65315"/>
        <dbReference type="ChEBI" id="CHEBI:74502"/>
        <dbReference type="EC" id="2.1.1.193"/>
    </reaction>
</comment>
<dbReference type="Pfam" id="PF20260">
    <property type="entry name" value="PUA_4"/>
    <property type="match status" value="1"/>
</dbReference>
<comment type="similarity">
    <text evidence="2 10">Belongs to the RNA methyltransferase RsmE family.</text>
</comment>
<dbReference type="RefSeq" id="WP_013932970.1">
    <property type="nucleotide sequence ID" value="NC_015707.1"/>
</dbReference>
<dbReference type="GO" id="GO:0070042">
    <property type="term" value="F:rRNA (uridine-N3-)-methyltransferase activity"/>
    <property type="evidence" value="ECO:0007669"/>
    <property type="project" value="TreeGrafter"/>
</dbReference>
<keyword evidence="3 10" id="KW-0963">Cytoplasm</keyword>
<feature type="domain" description="Ribosomal RNA small subunit methyltransferase E methyltransferase" evidence="11">
    <location>
        <begin position="72"/>
        <end position="215"/>
    </location>
</feature>
<feature type="domain" description="Ribosomal RNA small subunit methyltransferase E PUA-like" evidence="12">
    <location>
        <begin position="16"/>
        <end position="61"/>
    </location>
</feature>
<evidence type="ECO:0000256" key="5">
    <source>
        <dbReference type="ARBA" id="ARBA00022603"/>
    </source>
</evidence>
<evidence type="ECO:0000256" key="1">
    <source>
        <dbReference type="ARBA" id="ARBA00004496"/>
    </source>
</evidence>
<comment type="subcellular location">
    <subcellularLocation>
        <location evidence="1 10">Cytoplasm</location>
    </subcellularLocation>
</comment>
<dbReference type="Pfam" id="PF04452">
    <property type="entry name" value="Methyltrans_RNA"/>
    <property type="match status" value="1"/>
</dbReference>
<dbReference type="PANTHER" id="PTHR30027">
    <property type="entry name" value="RIBOSOMAL RNA SMALL SUBUNIT METHYLTRANSFERASE E"/>
    <property type="match status" value="1"/>
</dbReference>
<keyword evidence="6 10" id="KW-0808">Transferase</keyword>
<dbReference type="PIRSF" id="PIRSF015601">
    <property type="entry name" value="MTase_slr0722"/>
    <property type="match status" value="1"/>
</dbReference>
<dbReference type="NCBIfam" id="TIGR00046">
    <property type="entry name" value="RsmE family RNA methyltransferase"/>
    <property type="match status" value="1"/>
</dbReference>
<evidence type="ECO:0000259" key="11">
    <source>
        <dbReference type="Pfam" id="PF04452"/>
    </source>
</evidence>
<evidence type="ECO:0000256" key="3">
    <source>
        <dbReference type="ARBA" id="ARBA00022490"/>
    </source>
</evidence>
<dbReference type="InterPro" id="IPR015947">
    <property type="entry name" value="PUA-like_sf"/>
</dbReference>
<keyword evidence="5 10" id="KW-0489">Methyltransferase</keyword>
<dbReference type="SUPFAM" id="SSF75217">
    <property type="entry name" value="alpha/beta knot"/>
    <property type="match status" value="1"/>
</dbReference>
<dbReference type="PANTHER" id="PTHR30027:SF3">
    <property type="entry name" value="16S RRNA (URACIL(1498)-N(3))-METHYLTRANSFERASE"/>
    <property type="match status" value="1"/>
</dbReference>
<comment type="function">
    <text evidence="8 10">Specifically methylates the N3 position of the uracil ring of uridine 1498 (m3U1498) in 16S rRNA. Acts on the fully assembled 30S ribosomal subunit.</text>
</comment>
<dbReference type="OrthoDB" id="9815641at2"/>
<evidence type="ECO:0000256" key="10">
    <source>
        <dbReference type="PIRNR" id="PIRNR015601"/>
    </source>
</evidence>
<dbReference type="Gene3D" id="3.40.1280.10">
    <property type="match status" value="1"/>
</dbReference>
<dbReference type="EC" id="2.1.1.193" evidence="10"/>
<dbReference type="InterPro" id="IPR046887">
    <property type="entry name" value="RsmE_PUA-like"/>
</dbReference>
<dbReference type="GO" id="GO:0005737">
    <property type="term" value="C:cytoplasm"/>
    <property type="evidence" value="ECO:0007669"/>
    <property type="project" value="UniProtKB-SubCell"/>
</dbReference>
<protein>
    <recommendedName>
        <fullName evidence="10">Ribosomal RNA small subunit methyltransferase E</fullName>
        <ecNumber evidence="10">2.1.1.193</ecNumber>
    </recommendedName>
</protein>